<accession>A0A2A6CM95</accession>
<evidence type="ECO:0000313" key="1">
    <source>
        <dbReference type="EnsemblMetazoa" id="PPA41288.1"/>
    </source>
</evidence>
<dbReference type="Proteomes" id="UP000005239">
    <property type="component" value="Unassembled WGS sequence"/>
</dbReference>
<reference evidence="1" key="2">
    <citation type="submission" date="2022-06" db="UniProtKB">
        <authorList>
            <consortium name="EnsemblMetazoa"/>
        </authorList>
    </citation>
    <scope>IDENTIFICATION</scope>
    <source>
        <strain evidence="1">PS312</strain>
    </source>
</reference>
<protein>
    <submittedName>
        <fullName evidence="1">Uncharacterized protein</fullName>
    </submittedName>
</protein>
<gene>
    <name evidence="1" type="primary">WBGene00279657</name>
</gene>
<accession>A0A8R1UXK1</accession>
<evidence type="ECO:0000313" key="2">
    <source>
        <dbReference type="Proteomes" id="UP000005239"/>
    </source>
</evidence>
<reference evidence="2" key="1">
    <citation type="journal article" date="2008" name="Nat. Genet.">
        <title>The Pristionchus pacificus genome provides a unique perspective on nematode lifestyle and parasitism.</title>
        <authorList>
            <person name="Dieterich C."/>
            <person name="Clifton S.W."/>
            <person name="Schuster L.N."/>
            <person name="Chinwalla A."/>
            <person name="Delehaunty K."/>
            <person name="Dinkelacker I."/>
            <person name="Fulton L."/>
            <person name="Fulton R."/>
            <person name="Godfrey J."/>
            <person name="Minx P."/>
            <person name="Mitreva M."/>
            <person name="Roeseler W."/>
            <person name="Tian H."/>
            <person name="Witte H."/>
            <person name="Yang S.P."/>
            <person name="Wilson R.K."/>
            <person name="Sommer R.J."/>
        </authorList>
    </citation>
    <scope>NUCLEOTIDE SEQUENCE [LARGE SCALE GENOMIC DNA]</scope>
    <source>
        <strain evidence="2">PS312</strain>
    </source>
</reference>
<dbReference type="AlphaFoldDB" id="A0A2A6CM95"/>
<name>A0A2A6CM95_PRIPA</name>
<proteinExistence type="predicted"/>
<dbReference type="EnsemblMetazoa" id="PPA41288.1">
    <property type="protein sequence ID" value="PPA41288.1"/>
    <property type="gene ID" value="WBGene00279657"/>
</dbReference>
<organism evidence="1 2">
    <name type="scientific">Pristionchus pacificus</name>
    <name type="common">Parasitic nematode worm</name>
    <dbReference type="NCBI Taxonomy" id="54126"/>
    <lineage>
        <taxon>Eukaryota</taxon>
        <taxon>Metazoa</taxon>
        <taxon>Ecdysozoa</taxon>
        <taxon>Nematoda</taxon>
        <taxon>Chromadorea</taxon>
        <taxon>Rhabditida</taxon>
        <taxon>Rhabditina</taxon>
        <taxon>Diplogasteromorpha</taxon>
        <taxon>Diplogasteroidea</taxon>
        <taxon>Neodiplogasteridae</taxon>
        <taxon>Pristionchus</taxon>
    </lineage>
</organism>
<keyword evidence="2" id="KW-1185">Reference proteome</keyword>
<sequence length="69" mass="7650">MPDESVMFKFLLLLVIVLVGLLAVVDAQWGYGSVLTPTVATVYGRGYGWRRRMMYGGYGGYGGYGNYWG</sequence>